<keyword evidence="3" id="KW-1185">Reference proteome</keyword>
<reference evidence="2 3" key="1">
    <citation type="journal article" date="2010" name="Proc. Natl. Acad. Sci. U.S.A.">
        <title>A Nitrospira metagenome illuminates the physiology and evolution of globally important nitrite-oxidizing bacteria.</title>
        <authorList>
            <person name="Lucker S."/>
            <person name="Wagner M."/>
            <person name="Maixner F."/>
            <person name="Pelletier E."/>
            <person name="Koch H."/>
            <person name="Vacherie B."/>
            <person name="Rattei T."/>
            <person name="Sinninghe Damste J."/>
            <person name="Spieck E."/>
            <person name="Le Paslier D."/>
            <person name="Daims H."/>
        </authorList>
    </citation>
    <scope>NUCLEOTIDE SEQUENCE [LARGE SCALE GENOMIC DNA]</scope>
</reference>
<evidence type="ECO:0000256" key="1">
    <source>
        <dbReference type="SAM" id="MobiDB-lite"/>
    </source>
</evidence>
<feature type="compositionally biased region" description="Basic and acidic residues" evidence="1">
    <location>
        <begin position="16"/>
        <end position="26"/>
    </location>
</feature>
<proteinExistence type="predicted"/>
<sequence>MVRMPETGPAISLTRAPRETTEALEGGHEMGRFRRLCLGETFLAGLFSEDPPRSYQALQQAIRPSRSERTAGDIQPLCCHVTRYENEACREAYSGAPWPGG</sequence>
<gene>
    <name evidence="2" type="ORF">NIDE3949</name>
</gene>
<dbReference type="Proteomes" id="UP000001660">
    <property type="component" value="Chromosome"/>
</dbReference>
<name>D8P7Y7_9BACT</name>
<evidence type="ECO:0000313" key="3">
    <source>
        <dbReference type="Proteomes" id="UP000001660"/>
    </source>
</evidence>
<evidence type="ECO:0000313" key="2">
    <source>
        <dbReference type="EMBL" id="CBK43619.1"/>
    </source>
</evidence>
<accession>D8P7Y7</accession>
<dbReference type="HOGENOM" id="CLU_2286358_0_0_0"/>
<protein>
    <submittedName>
        <fullName evidence="2">Uncharacterized protein</fullName>
    </submittedName>
</protein>
<organism evidence="2 3">
    <name type="scientific">Nitrospira defluvii</name>
    <dbReference type="NCBI Taxonomy" id="330214"/>
    <lineage>
        <taxon>Bacteria</taxon>
        <taxon>Pseudomonadati</taxon>
        <taxon>Nitrospirota</taxon>
        <taxon>Nitrospiria</taxon>
        <taxon>Nitrospirales</taxon>
        <taxon>Nitrospiraceae</taxon>
        <taxon>Nitrospira</taxon>
    </lineage>
</organism>
<dbReference type="STRING" id="330214.NIDE3949"/>
<dbReference type="AlphaFoldDB" id="D8P7Y7"/>
<dbReference type="EMBL" id="FP929003">
    <property type="protein sequence ID" value="CBK43619.1"/>
    <property type="molecule type" value="Genomic_DNA"/>
</dbReference>
<dbReference type="KEGG" id="nde:NIDE3949"/>
<feature type="region of interest" description="Disordered" evidence="1">
    <location>
        <begin position="1"/>
        <end position="26"/>
    </location>
</feature>